<proteinExistence type="predicted"/>
<evidence type="ECO:0000259" key="1">
    <source>
        <dbReference type="PROSITE" id="PS50943"/>
    </source>
</evidence>
<dbReference type="Pfam" id="PF13560">
    <property type="entry name" value="HTH_31"/>
    <property type="match status" value="1"/>
</dbReference>
<organism evidence="2">
    <name type="scientific">human gut metagenome</name>
    <dbReference type="NCBI Taxonomy" id="408170"/>
    <lineage>
        <taxon>unclassified sequences</taxon>
        <taxon>metagenomes</taxon>
        <taxon>organismal metagenomes</taxon>
    </lineage>
</organism>
<reference evidence="2" key="1">
    <citation type="journal article" date="2013" name="Environ. Microbiol.">
        <title>Microbiota from the distal guts of lean and obese adolescents exhibit partial functional redundancy besides clear differences in community structure.</title>
        <authorList>
            <person name="Ferrer M."/>
            <person name="Ruiz A."/>
            <person name="Lanza F."/>
            <person name="Haange S.B."/>
            <person name="Oberbach A."/>
            <person name="Till H."/>
            <person name="Bargiela R."/>
            <person name="Campoy C."/>
            <person name="Segura M.T."/>
            <person name="Richter M."/>
            <person name="von Bergen M."/>
            <person name="Seifert J."/>
            <person name="Suarez A."/>
        </authorList>
    </citation>
    <scope>NUCLEOTIDE SEQUENCE</scope>
</reference>
<dbReference type="SMART" id="SM00530">
    <property type="entry name" value="HTH_XRE"/>
    <property type="match status" value="1"/>
</dbReference>
<dbReference type="Gene3D" id="1.10.260.40">
    <property type="entry name" value="lambda repressor-like DNA-binding domains"/>
    <property type="match status" value="1"/>
</dbReference>
<dbReference type="InterPro" id="IPR001387">
    <property type="entry name" value="Cro/C1-type_HTH"/>
</dbReference>
<dbReference type="SUPFAM" id="SSF47413">
    <property type="entry name" value="lambda repressor-like DNA-binding domains"/>
    <property type="match status" value="1"/>
</dbReference>
<dbReference type="InterPro" id="IPR010982">
    <property type="entry name" value="Lambda_DNA-bd_dom_sf"/>
</dbReference>
<dbReference type="CDD" id="cd00093">
    <property type="entry name" value="HTH_XRE"/>
    <property type="match status" value="1"/>
</dbReference>
<evidence type="ECO:0000313" key="2">
    <source>
        <dbReference type="EMBL" id="EKC72612.1"/>
    </source>
</evidence>
<gene>
    <name evidence="2" type="ORF">LEA_06651</name>
</gene>
<dbReference type="EMBL" id="AJWY01004358">
    <property type="protein sequence ID" value="EKC72612.1"/>
    <property type="molecule type" value="Genomic_DNA"/>
</dbReference>
<dbReference type="AlphaFoldDB" id="K1THS5"/>
<dbReference type="PROSITE" id="PS50943">
    <property type="entry name" value="HTH_CROC1"/>
    <property type="match status" value="1"/>
</dbReference>
<accession>K1THS5</accession>
<sequence length="125" mass="14471">MMNTQNLTFGEFLQRKREEKQITLRKMAEMLHVSAPYLSDIEKGRRNPPEMEKLEQIAQILLLTDEEKSAMLDLAGKMRNSVAPDLPEYIIGRDYVSAALRTARDLDAGEAEWMRFVDELKKRKG</sequence>
<dbReference type="GO" id="GO:0003677">
    <property type="term" value="F:DNA binding"/>
    <property type="evidence" value="ECO:0007669"/>
    <property type="project" value="InterPro"/>
</dbReference>
<feature type="domain" description="HTH cro/C1-type" evidence="1">
    <location>
        <begin position="13"/>
        <end position="68"/>
    </location>
</feature>
<protein>
    <submittedName>
        <fullName evidence="2">XRE family transcriptional regulator</fullName>
    </submittedName>
</protein>
<name>K1THS5_9ZZZZ</name>
<comment type="caution">
    <text evidence="2">The sequence shown here is derived from an EMBL/GenBank/DDBJ whole genome shotgun (WGS) entry which is preliminary data.</text>
</comment>